<evidence type="ECO:0000313" key="3">
    <source>
        <dbReference type="Proteomes" id="UP000298416"/>
    </source>
</evidence>
<proteinExistence type="predicted"/>
<feature type="compositionally biased region" description="Polar residues" evidence="1">
    <location>
        <begin position="598"/>
        <end position="611"/>
    </location>
</feature>
<evidence type="ECO:0008006" key="4">
    <source>
        <dbReference type="Google" id="ProtNLM"/>
    </source>
</evidence>
<evidence type="ECO:0000313" key="2">
    <source>
        <dbReference type="EMBL" id="KAG6390555.1"/>
    </source>
</evidence>
<dbReference type="PANTHER" id="PTHR34281">
    <property type="entry name" value="PROTEIN EARLY FLOWERING 3"/>
    <property type="match status" value="1"/>
</dbReference>
<gene>
    <name evidence="2" type="ORF">SASPL_148293</name>
</gene>
<dbReference type="EMBL" id="PNBA02000019">
    <property type="protein sequence ID" value="KAG6390555.1"/>
    <property type="molecule type" value="Genomic_DNA"/>
</dbReference>
<reference evidence="2" key="2">
    <citation type="submission" date="2020-08" db="EMBL/GenBank/DDBJ databases">
        <title>Plant Genome Project.</title>
        <authorList>
            <person name="Zhang R.-G."/>
        </authorList>
    </citation>
    <scope>NUCLEOTIDE SEQUENCE</scope>
    <source>
        <strain evidence="2">Huo1</strain>
        <tissue evidence="2">Leaf</tissue>
    </source>
</reference>
<feature type="region of interest" description="Disordered" evidence="1">
    <location>
        <begin position="1"/>
        <end position="36"/>
    </location>
</feature>
<dbReference type="Proteomes" id="UP000298416">
    <property type="component" value="Unassembled WGS sequence"/>
</dbReference>
<reference evidence="2" key="1">
    <citation type="submission" date="2018-01" db="EMBL/GenBank/DDBJ databases">
        <authorList>
            <person name="Mao J.F."/>
        </authorList>
    </citation>
    <scope>NUCLEOTIDE SEQUENCE</scope>
    <source>
        <strain evidence="2">Huo1</strain>
        <tissue evidence="2">Leaf</tissue>
    </source>
</reference>
<comment type="caution">
    <text evidence="2">The sequence shown here is derived from an EMBL/GenBank/DDBJ whole genome shotgun (WGS) entry which is preliminary data.</text>
</comment>
<dbReference type="OrthoDB" id="1939092at2759"/>
<protein>
    <recommendedName>
        <fullName evidence="4">Protein EARLY FLOWERING 3</fullName>
    </recommendedName>
</protein>
<organism evidence="2">
    <name type="scientific">Salvia splendens</name>
    <name type="common">Scarlet sage</name>
    <dbReference type="NCBI Taxonomy" id="180675"/>
    <lineage>
        <taxon>Eukaryota</taxon>
        <taxon>Viridiplantae</taxon>
        <taxon>Streptophyta</taxon>
        <taxon>Embryophyta</taxon>
        <taxon>Tracheophyta</taxon>
        <taxon>Spermatophyta</taxon>
        <taxon>Magnoliopsida</taxon>
        <taxon>eudicotyledons</taxon>
        <taxon>Gunneridae</taxon>
        <taxon>Pentapetalae</taxon>
        <taxon>asterids</taxon>
        <taxon>lamiids</taxon>
        <taxon>Lamiales</taxon>
        <taxon>Lamiaceae</taxon>
        <taxon>Nepetoideae</taxon>
        <taxon>Mentheae</taxon>
        <taxon>Salviinae</taxon>
        <taxon>Salvia</taxon>
        <taxon>Salvia subgen. Calosphace</taxon>
        <taxon>core Calosphace</taxon>
    </lineage>
</organism>
<feature type="region of interest" description="Disordered" evidence="1">
    <location>
        <begin position="595"/>
        <end position="628"/>
    </location>
</feature>
<dbReference type="InterPro" id="IPR039319">
    <property type="entry name" value="ELF3-like"/>
</dbReference>
<sequence>MKGEKDEGKQMVPLFPSGLRIGDGDRGGPSAPPPRKTMALFEEYRVNTQGPKPKYGPRLLPVPSGHGSTNFVSQTSSNNVTNFVSQTSSNNVAGVKRKVRPGLASNECPNSPEWYYSHCSAGASVPENYPDPSSSSSLMMKAKCISVQPPPVFSSYSNCCTNEKDFGVSPFLQPEKIRNYGNPQLQVKKEKLDTIISRLSKETKTRDHENSKLYLNSSGNRISHPSIAALQHDHLKKTSTGDDEMNRLDFPQTEKLCLEYKNLPKSKTVAADLSACGVVSRKSTSSIDDKAHSSTVAGDCTLRANIDSDPLSLKIGDGVKREETSDAFAVNSILGLDIASDEVVRVIGQRLFLKARKTMIHQQKIFSLQKFELHRLITVQRHIAQYPEILRETTFDPSIKFPPINKLLYVSPLDPSLATAKAKIDLPKSSLGSEAICGLLPLPPTDLEKGLLPQQTPLPNPASTPLGPKLAPWCLPVPTGNQWLVPVRSPSEGLIYKPYPGPCFPAVRFMAPVYGNCPPVSLGSLGGAAYGGIPPPNEEGNEGFCRTEPGQSYLQPYPMPLAGEIDKSLSSNLFVPPPILCKVSSQSVAVSECGGNLHRSNGSEMQGGTETSDPKRLEGDVLPLFPTTPSLQRNEQRVQAIRVVPHNRMLASASAARIFQSIQEERRNHE</sequence>
<keyword evidence="3" id="KW-1185">Reference proteome</keyword>
<name>A0A8X8W8V0_SALSN</name>
<dbReference type="AlphaFoldDB" id="A0A8X8W8V0"/>
<dbReference type="GO" id="GO:2000028">
    <property type="term" value="P:regulation of photoperiodism, flowering"/>
    <property type="evidence" value="ECO:0007669"/>
    <property type="project" value="InterPro"/>
</dbReference>
<evidence type="ECO:0000256" key="1">
    <source>
        <dbReference type="SAM" id="MobiDB-lite"/>
    </source>
</evidence>
<dbReference type="PANTHER" id="PTHR34281:SF24">
    <property type="entry name" value="PROTEIN EARLY FLOWERING 3-LIKE"/>
    <property type="match status" value="1"/>
</dbReference>
<accession>A0A8X8W8V0</accession>